<accession>A0ABU2HWI4</accession>
<evidence type="ECO:0000313" key="3">
    <source>
        <dbReference type="Proteomes" id="UP001269144"/>
    </source>
</evidence>
<protein>
    <submittedName>
        <fullName evidence="2">Glycerophosphodiester phosphodiesterase family protein</fullName>
        <ecNumber evidence="2">3.1.4.-</ecNumber>
    </submittedName>
</protein>
<dbReference type="EC" id="3.1.4.-" evidence="2"/>
<sequence>MVKIMAHRGARNLWAENSALGFRETARRGFEAVEFDLHLSDAGELLVIHDATLERTTDGAGPVRALRPDERKALRLRDEDGALIDEGVPSFDEVLDILEPHPVALYVELKADIEGQPYPGMVGLVAETLRRRGLESRSVLHSFDISVVHEIRDVAPDFGRLISVNLEWAERQGGIAALLREVEGLVDVVGIHHELYEAEFEQIRRLRPVEATSVWTVNEPELIRRWIARGPGFVVSDNPVLVRELMAESCPA</sequence>
<dbReference type="CDD" id="cd08565">
    <property type="entry name" value="GDPD_pAtGDE_like"/>
    <property type="match status" value="1"/>
</dbReference>
<name>A0ABU2HWI4_9RHOB</name>
<dbReference type="SUPFAM" id="SSF51695">
    <property type="entry name" value="PLC-like phosphodiesterases"/>
    <property type="match status" value="1"/>
</dbReference>
<dbReference type="GO" id="GO:0016787">
    <property type="term" value="F:hydrolase activity"/>
    <property type="evidence" value="ECO:0007669"/>
    <property type="project" value="UniProtKB-KW"/>
</dbReference>
<dbReference type="EMBL" id="JAVQLW010000003">
    <property type="protein sequence ID" value="MDS9469386.1"/>
    <property type="molecule type" value="Genomic_DNA"/>
</dbReference>
<proteinExistence type="predicted"/>
<evidence type="ECO:0000313" key="2">
    <source>
        <dbReference type="EMBL" id="MDS9469386.1"/>
    </source>
</evidence>
<reference evidence="3" key="1">
    <citation type="submission" date="2023-07" db="EMBL/GenBank/DDBJ databases">
        <title>Paracoccus sp. MBLB3053 whole genome sequence.</title>
        <authorList>
            <person name="Hwang C.Y."/>
            <person name="Cho E.-S."/>
            <person name="Seo M.-J."/>
        </authorList>
    </citation>
    <scope>NUCLEOTIDE SEQUENCE [LARGE SCALE GENOMIC DNA]</scope>
    <source>
        <strain evidence="3">MBLB3053</strain>
    </source>
</reference>
<dbReference type="PROSITE" id="PS51704">
    <property type="entry name" value="GP_PDE"/>
    <property type="match status" value="1"/>
</dbReference>
<comment type="caution">
    <text evidence="2">The sequence shown here is derived from an EMBL/GenBank/DDBJ whole genome shotgun (WGS) entry which is preliminary data.</text>
</comment>
<keyword evidence="3" id="KW-1185">Reference proteome</keyword>
<dbReference type="InterPro" id="IPR017946">
    <property type="entry name" value="PLC-like_Pdiesterase_TIM-brl"/>
</dbReference>
<evidence type="ECO:0000259" key="1">
    <source>
        <dbReference type="PROSITE" id="PS51704"/>
    </source>
</evidence>
<dbReference type="Gene3D" id="3.20.20.190">
    <property type="entry name" value="Phosphatidylinositol (PI) phosphodiesterase"/>
    <property type="match status" value="1"/>
</dbReference>
<dbReference type="PANTHER" id="PTHR46211">
    <property type="entry name" value="GLYCEROPHOSPHORYL DIESTER PHOSPHODIESTERASE"/>
    <property type="match status" value="1"/>
</dbReference>
<dbReference type="Pfam" id="PF03009">
    <property type="entry name" value="GDPD"/>
    <property type="match status" value="1"/>
</dbReference>
<dbReference type="PANTHER" id="PTHR46211:SF1">
    <property type="entry name" value="GLYCEROPHOSPHODIESTER PHOSPHODIESTERASE, CYTOPLASMIC"/>
    <property type="match status" value="1"/>
</dbReference>
<dbReference type="Proteomes" id="UP001269144">
    <property type="component" value="Unassembled WGS sequence"/>
</dbReference>
<dbReference type="RefSeq" id="WP_311161995.1">
    <property type="nucleotide sequence ID" value="NZ_JAVQLW010000003.1"/>
</dbReference>
<gene>
    <name evidence="2" type="ORF">RGQ15_17625</name>
</gene>
<feature type="domain" description="GP-PDE" evidence="1">
    <location>
        <begin position="2"/>
        <end position="246"/>
    </location>
</feature>
<organism evidence="2 3">
    <name type="scientific">Paracoccus aurantius</name>
    <dbReference type="NCBI Taxonomy" id="3073814"/>
    <lineage>
        <taxon>Bacteria</taxon>
        <taxon>Pseudomonadati</taxon>
        <taxon>Pseudomonadota</taxon>
        <taxon>Alphaproteobacteria</taxon>
        <taxon>Rhodobacterales</taxon>
        <taxon>Paracoccaceae</taxon>
        <taxon>Paracoccus</taxon>
    </lineage>
</organism>
<keyword evidence="2" id="KW-0378">Hydrolase</keyword>
<dbReference type="InterPro" id="IPR030395">
    <property type="entry name" value="GP_PDE_dom"/>
</dbReference>